<dbReference type="OrthoDB" id="7996345at2"/>
<dbReference type="InterPro" id="IPR004195">
    <property type="entry name" value="Head_decoration_D"/>
</dbReference>
<dbReference type="RefSeq" id="WP_084412414.1">
    <property type="nucleotide sequence ID" value="NZ_FWXR01000027.1"/>
</dbReference>
<evidence type="ECO:0000313" key="2">
    <source>
        <dbReference type="Proteomes" id="UP000192656"/>
    </source>
</evidence>
<dbReference type="Gene3D" id="2.40.300.10">
    <property type="entry name" value="Head decoration protein D"/>
    <property type="match status" value="1"/>
</dbReference>
<dbReference type="Proteomes" id="UP000192656">
    <property type="component" value="Unassembled WGS sequence"/>
</dbReference>
<dbReference type="EMBL" id="FWXR01000027">
    <property type="protein sequence ID" value="SMD10057.1"/>
    <property type="molecule type" value="Genomic_DNA"/>
</dbReference>
<gene>
    <name evidence="1" type="ORF">SAMN06297251_12731</name>
</gene>
<dbReference type="AlphaFoldDB" id="A0A1W2EK39"/>
<proteinExistence type="predicted"/>
<reference evidence="1 2" key="1">
    <citation type="submission" date="2017-04" db="EMBL/GenBank/DDBJ databases">
        <authorList>
            <person name="Afonso C.L."/>
            <person name="Miller P.J."/>
            <person name="Scott M.A."/>
            <person name="Spackman E."/>
            <person name="Goraichik I."/>
            <person name="Dimitrov K.M."/>
            <person name="Suarez D.L."/>
            <person name="Swayne D.E."/>
        </authorList>
    </citation>
    <scope>NUCLEOTIDE SEQUENCE [LARGE SCALE GENOMIC DNA]</scope>
    <source>
        <strain evidence="1 2">CGMCC 1.10972</strain>
    </source>
</reference>
<sequence>MTVLTEDRFAGAAHYIVSEATGYRSRGTGVVASGAGALKAGAVLGQVTATKKFVAFAPAASDGSQTAAAILFEGCDATSADVTRTLTLRDTEVHAEVLHFAEGVTDAQKTAAVASLASHGIIAR</sequence>
<evidence type="ECO:0000313" key="1">
    <source>
        <dbReference type="EMBL" id="SMD10057.1"/>
    </source>
</evidence>
<organism evidence="1 2">
    <name type="scientific">Fulvimarina manganoxydans</name>
    <dbReference type="NCBI Taxonomy" id="937218"/>
    <lineage>
        <taxon>Bacteria</taxon>
        <taxon>Pseudomonadati</taxon>
        <taxon>Pseudomonadota</taxon>
        <taxon>Alphaproteobacteria</taxon>
        <taxon>Hyphomicrobiales</taxon>
        <taxon>Aurantimonadaceae</taxon>
        <taxon>Fulvimarina</taxon>
    </lineage>
</organism>
<accession>A0A1W2EK39</accession>
<keyword evidence="2" id="KW-1185">Reference proteome</keyword>
<protein>
    <submittedName>
        <fullName evidence="1">Bacteriophage lambda head decoration protein D</fullName>
    </submittedName>
</protein>
<dbReference type="Pfam" id="PF02924">
    <property type="entry name" value="HDPD"/>
    <property type="match status" value="1"/>
</dbReference>
<dbReference type="STRING" id="937218.SAMN06297251_12731"/>
<name>A0A1W2EK39_9HYPH</name>